<comment type="caution">
    <text evidence="1">The sequence shown here is derived from an EMBL/GenBank/DDBJ whole genome shotgun (WGS) entry which is preliminary data.</text>
</comment>
<keyword evidence="2" id="KW-1185">Reference proteome</keyword>
<dbReference type="EMBL" id="CAJVQC010020081">
    <property type="protein sequence ID" value="CAG8705695.1"/>
    <property type="molecule type" value="Genomic_DNA"/>
</dbReference>
<organism evidence="1 2">
    <name type="scientific">Racocetra persica</name>
    <dbReference type="NCBI Taxonomy" id="160502"/>
    <lineage>
        <taxon>Eukaryota</taxon>
        <taxon>Fungi</taxon>
        <taxon>Fungi incertae sedis</taxon>
        <taxon>Mucoromycota</taxon>
        <taxon>Glomeromycotina</taxon>
        <taxon>Glomeromycetes</taxon>
        <taxon>Diversisporales</taxon>
        <taxon>Gigasporaceae</taxon>
        <taxon>Racocetra</taxon>
    </lineage>
</organism>
<accession>A0ACA9PE84</accession>
<evidence type="ECO:0000313" key="1">
    <source>
        <dbReference type="EMBL" id="CAG8705695.1"/>
    </source>
</evidence>
<gene>
    <name evidence="1" type="ORF">RPERSI_LOCUS10228</name>
</gene>
<name>A0ACA9PE84_9GLOM</name>
<sequence>NKQAFWQQERSTYQLALTQNQTEISTLELIILNYQRKAQAVQQTIKKGFLLFSPDQVSKAEREKLEAEHINLQKEYQKFVIVNGELEEKNDLQDQLQKKATKLQELTTNYRSLKKAKEEVDGELVTQKENYSQLETKFQKLESSLTKTQKELSDWKDNFSALKDEKEDLSEKLAQTESKLTEANQSLETWQMLDELPVIPREEPKLTGLEKLFARVNKLTGKNKNPGKTNPGEPSEQIGIEEMYAILGVDANASEEEIKSAYKKLSTQYHPDKQINKSAKDREFAEDRMKQINQAYAVFKKLTGGLDTGEFEDTHIPQAGENIKSQNAERKVENIEPEKETATEEPTAPKPTAKFWKRLLRNLLLRLRKRRRLGQNLVGTQQKMSSTDSCSNCSQLETQLRQAQTNLDNKETELESANREISHLRNTQIKSLEEFREEREKKIVSLEQEAISLGVTIRNQQSEIAKEQREAQSTEEENHKLKLQINDLKYGIGSTPRVPDIPTIPNSPDQGTTTPPNNSNSLNPTHATIFFGIGVVVGERKKKLLLVQEPSKKEFSEEPLPQAFPTY</sequence>
<evidence type="ECO:0000313" key="2">
    <source>
        <dbReference type="Proteomes" id="UP000789920"/>
    </source>
</evidence>
<reference evidence="1" key="1">
    <citation type="submission" date="2021-06" db="EMBL/GenBank/DDBJ databases">
        <authorList>
            <person name="Kallberg Y."/>
            <person name="Tangrot J."/>
            <person name="Rosling A."/>
        </authorList>
    </citation>
    <scope>NUCLEOTIDE SEQUENCE</scope>
    <source>
        <strain evidence="1">MA461A</strain>
    </source>
</reference>
<proteinExistence type="predicted"/>
<protein>
    <submittedName>
        <fullName evidence="1">17283_t:CDS:1</fullName>
    </submittedName>
</protein>
<dbReference type="Proteomes" id="UP000789920">
    <property type="component" value="Unassembled WGS sequence"/>
</dbReference>
<feature type="non-terminal residue" evidence="1">
    <location>
        <position position="1"/>
    </location>
</feature>